<name>A0A1H8CBW1_9RHOB</name>
<keyword evidence="2" id="KW-1185">Reference proteome</keyword>
<dbReference type="Proteomes" id="UP000199585">
    <property type="component" value="Unassembled WGS sequence"/>
</dbReference>
<dbReference type="AlphaFoldDB" id="A0A1H8CBW1"/>
<organism evidence="1 2">
    <name type="scientific">Loktanella fryxellensis</name>
    <dbReference type="NCBI Taxonomy" id="245187"/>
    <lineage>
        <taxon>Bacteria</taxon>
        <taxon>Pseudomonadati</taxon>
        <taxon>Pseudomonadota</taxon>
        <taxon>Alphaproteobacteria</taxon>
        <taxon>Rhodobacterales</taxon>
        <taxon>Roseobacteraceae</taxon>
        <taxon>Loktanella</taxon>
    </lineage>
</organism>
<dbReference type="EMBL" id="FOCI01000006">
    <property type="protein sequence ID" value="SEM92721.1"/>
    <property type="molecule type" value="Genomic_DNA"/>
</dbReference>
<proteinExistence type="predicted"/>
<protein>
    <submittedName>
        <fullName evidence="1">Uncharacterized protein</fullName>
    </submittedName>
</protein>
<accession>A0A1H8CBW1</accession>
<evidence type="ECO:0000313" key="2">
    <source>
        <dbReference type="Proteomes" id="UP000199585"/>
    </source>
</evidence>
<gene>
    <name evidence="1" type="ORF">SAMN04488003_106152</name>
</gene>
<sequence>MGKGHADYLSVGWKKDRGEILRGMEESAFVQTIRGGRMTGLYNRTAIWPLFGYEGESASLGPCIERGVDEIDWL</sequence>
<evidence type="ECO:0000313" key="1">
    <source>
        <dbReference type="EMBL" id="SEM92721.1"/>
    </source>
</evidence>
<dbReference type="RefSeq" id="WP_342707812.1">
    <property type="nucleotide sequence ID" value="NZ_FOCI01000006.1"/>
</dbReference>
<reference evidence="1 2" key="1">
    <citation type="submission" date="2016-10" db="EMBL/GenBank/DDBJ databases">
        <authorList>
            <person name="de Groot N.N."/>
        </authorList>
    </citation>
    <scope>NUCLEOTIDE SEQUENCE [LARGE SCALE GENOMIC DNA]</scope>
    <source>
        <strain evidence="1 2">DSM 16213</strain>
    </source>
</reference>
<dbReference type="STRING" id="245187.SAMN04488003_106152"/>